<dbReference type="PANTHER" id="PTHR22807:SF53">
    <property type="entry name" value="RIBOSOMAL RNA SMALL SUBUNIT METHYLTRANSFERASE B-RELATED"/>
    <property type="match status" value="1"/>
</dbReference>
<feature type="domain" description="SAM-dependent MTase RsmB/NOP-type" evidence="6">
    <location>
        <begin position="176"/>
        <end position="441"/>
    </location>
</feature>
<dbReference type="Proteomes" id="UP001467690">
    <property type="component" value="Unassembled WGS sequence"/>
</dbReference>
<feature type="binding site" evidence="5">
    <location>
        <position position="290"/>
    </location>
    <ligand>
        <name>S-adenosyl-L-methionine</name>
        <dbReference type="ChEBI" id="CHEBI:59789"/>
    </ligand>
</feature>
<dbReference type="InterPro" id="IPR029063">
    <property type="entry name" value="SAM-dependent_MTases_sf"/>
</dbReference>
<sequence length="441" mass="51041">MKRRSKKSPHPQLNLVVAKKQLWQEWLSQSKFKPLDRWLKQSFKKYPNLTREDKLKVSNDMFSAMRYMQAACYLESCYQAQSLLNALLWDKEWKQDCIHEIPTKEFWQWVYLLADKSGPGTKSENDRQNWFLKNRVQINDNIETYALVNGFRPQWLNLLKQRSLLQAWSAEQSRQFIKQQNIHLPIYLRINQEYQQADCLHHILHHIKQQGVHADLYKNVISVDGGTDVQRTELYNKGAFEIQDLASQQIAEALSLKPGFKVWDACAGAGGKTLAIAQLLAGKGSVTATDLHQYKLDELKKRAKRGQYHNVRSFVWDGQSKLRLPNDVKQQAGFDRVLIDAPCTSAGTWRRNPDARWRFSLEDTAEQLSIQKQILENACLSVRLGGYLVYATCSWQVSENEAQVAEFLAHHENFRLQSQTLLGGIAQQSDTMFVAVMERVK</sequence>
<keyword evidence="1 5" id="KW-0489">Methyltransferase</keyword>
<dbReference type="PANTHER" id="PTHR22807">
    <property type="entry name" value="NOP2 YEAST -RELATED NOL1/NOP2/FMU SUN DOMAIN-CONTAINING"/>
    <property type="match status" value="1"/>
</dbReference>
<comment type="similarity">
    <text evidence="5">Belongs to the class I-like SAM-binding methyltransferase superfamily. RsmB/NOP family.</text>
</comment>
<keyword evidence="4 5" id="KW-0694">RNA-binding</keyword>
<dbReference type="InterPro" id="IPR049560">
    <property type="entry name" value="MeTrfase_RsmB-F_NOP2_cat"/>
</dbReference>
<evidence type="ECO:0000256" key="3">
    <source>
        <dbReference type="ARBA" id="ARBA00022691"/>
    </source>
</evidence>
<accession>A0ABV1RJ95</accession>
<evidence type="ECO:0000313" key="8">
    <source>
        <dbReference type="Proteomes" id="UP001467690"/>
    </source>
</evidence>
<feature type="binding site" evidence="5">
    <location>
        <position position="317"/>
    </location>
    <ligand>
        <name>S-adenosyl-L-methionine</name>
        <dbReference type="ChEBI" id="CHEBI:59789"/>
    </ligand>
</feature>
<feature type="active site" description="Nucleophile" evidence="5">
    <location>
        <position position="393"/>
    </location>
</feature>
<dbReference type="GO" id="GO:0032259">
    <property type="term" value="P:methylation"/>
    <property type="evidence" value="ECO:0007669"/>
    <property type="project" value="UniProtKB-KW"/>
</dbReference>
<name>A0ABV1RJ95_9ALTE</name>
<dbReference type="GO" id="GO:0008168">
    <property type="term" value="F:methyltransferase activity"/>
    <property type="evidence" value="ECO:0007669"/>
    <property type="project" value="UniProtKB-KW"/>
</dbReference>
<dbReference type="CDD" id="cd02440">
    <property type="entry name" value="AdoMet_MTases"/>
    <property type="match status" value="1"/>
</dbReference>
<evidence type="ECO:0000313" key="7">
    <source>
        <dbReference type="EMBL" id="MER2492999.1"/>
    </source>
</evidence>
<dbReference type="Pfam" id="PF01189">
    <property type="entry name" value="Methyltr_RsmB-F"/>
    <property type="match status" value="1"/>
</dbReference>
<evidence type="ECO:0000259" key="6">
    <source>
        <dbReference type="PROSITE" id="PS51686"/>
    </source>
</evidence>
<evidence type="ECO:0000256" key="4">
    <source>
        <dbReference type="ARBA" id="ARBA00022884"/>
    </source>
</evidence>
<gene>
    <name evidence="7" type="ORF">ABS311_14035</name>
</gene>
<protein>
    <submittedName>
        <fullName evidence="7">RsmB/NOP family class I SAM-dependent RNA methyltransferase</fullName>
        <ecNumber evidence="7">2.1.1.-</ecNumber>
    </submittedName>
</protein>
<dbReference type="Gene3D" id="3.40.50.150">
    <property type="entry name" value="Vaccinia Virus protein VP39"/>
    <property type="match status" value="1"/>
</dbReference>
<evidence type="ECO:0000256" key="5">
    <source>
        <dbReference type="PROSITE-ProRule" id="PRU01023"/>
    </source>
</evidence>
<reference evidence="7 8" key="1">
    <citation type="submission" date="2024-06" db="EMBL/GenBank/DDBJ databases">
        <authorList>
            <person name="Chen R.Y."/>
        </authorList>
    </citation>
    <scope>NUCLEOTIDE SEQUENCE [LARGE SCALE GENOMIC DNA]</scope>
    <source>
        <strain evidence="7 8">D2</strain>
    </source>
</reference>
<organism evidence="7 8">
    <name type="scientific">Catenovulum sediminis</name>
    <dbReference type="NCBI Taxonomy" id="1740262"/>
    <lineage>
        <taxon>Bacteria</taxon>
        <taxon>Pseudomonadati</taxon>
        <taxon>Pseudomonadota</taxon>
        <taxon>Gammaproteobacteria</taxon>
        <taxon>Alteromonadales</taxon>
        <taxon>Alteromonadaceae</taxon>
        <taxon>Catenovulum</taxon>
    </lineage>
</organism>
<dbReference type="PRINTS" id="PR02008">
    <property type="entry name" value="RCMTFAMILY"/>
</dbReference>
<comment type="caution">
    <text evidence="7">The sequence shown here is derived from an EMBL/GenBank/DDBJ whole genome shotgun (WGS) entry which is preliminary data.</text>
</comment>
<dbReference type="SUPFAM" id="SSF53335">
    <property type="entry name" value="S-adenosyl-L-methionine-dependent methyltransferases"/>
    <property type="match status" value="1"/>
</dbReference>
<evidence type="ECO:0000256" key="2">
    <source>
        <dbReference type="ARBA" id="ARBA00022679"/>
    </source>
</evidence>
<dbReference type="EMBL" id="JBELOE010000239">
    <property type="protein sequence ID" value="MER2492999.1"/>
    <property type="molecule type" value="Genomic_DNA"/>
</dbReference>
<dbReference type="InterPro" id="IPR023267">
    <property type="entry name" value="RCMT"/>
</dbReference>
<dbReference type="RefSeq" id="WP_143872279.1">
    <property type="nucleotide sequence ID" value="NZ_CP041660.1"/>
</dbReference>
<dbReference type="PROSITE" id="PS51686">
    <property type="entry name" value="SAM_MT_RSMB_NOP"/>
    <property type="match status" value="1"/>
</dbReference>
<dbReference type="EC" id="2.1.1.-" evidence="7"/>
<evidence type="ECO:0000256" key="1">
    <source>
        <dbReference type="ARBA" id="ARBA00022603"/>
    </source>
</evidence>
<keyword evidence="8" id="KW-1185">Reference proteome</keyword>
<keyword evidence="2 5" id="KW-0808">Transferase</keyword>
<keyword evidence="3 5" id="KW-0949">S-adenosyl-L-methionine</keyword>
<proteinExistence type="inferred from homology"/>
<feature type="binding site" evidence="5">
    <location>
        <position position="340"/>
    </location>
    <ligand>
        <name>S-adenosyl-L-methionine</name>
        <dbReference type="ChEBI" id="CHEBI:59789"/>
    </ligand>
</feature>
<dbReference type="InterPro" id="IPR001678">
    <property type="entry name" value="MeTrfase_RsmB-F_NOP2_dom"/>
</dbReference>
<comment type="caution">
    <text evidence="5">Lacks conserved residue(s) required for the propagation of feature annotation.</text>
</comment>